<keyword evidence="3 6" id="KW-0805">Transcription regulation</keyword>
<dbReference type="PANTHER" id="PTHR33057:SF21">
    <property type="entry name" value="TRANSCRIPTION REPRESSOR"/>
    <property type="match status" value="1"/>
</dbReference>
<evidence type="ECO:0000256" key="2">
    <source>
        <dbReference type="ARBA" id="ARBA00022491"/>
    </source>
</evidence>
<dbReference type="OMA" id="PFMDFRR"/>
<keyword evidence="9" id="KW-1185">Reference proteome</keyword>
<keyword evidence="4 6" id="KW-0804">Transcription</keyword>
<dbReference type="Pfam" id="PF04844">
    <property type="entry name" value="Ovate"/>
    <property type="match status" value="1"/>
</dbReference>
<dbReference type="GO" id="GO:0045892">
    <property type="term" value="P:negative regulation of DNA-templated transcription"/>
    <property type="evidence" value="ECO:0007669"/>
    <property type="project" value="UniProtKB-UniRule"/>
</dbReference>
<evidence type="ECO:0000256" key="6">
    <source>
        <dbReference type="RuleBase" id="RU367028"/>
    </source>
</evidence>
<dbReference type="InterPro" id="IPR006458">
    <property type="entry name" value="Ovate_C"/>
</dbReference>
<dbReference type="GO" id="GO:0005634">
    <property type="term" value="C:nucleus"/>
    <property type="evidence" value="ECO:0007669"/>
    <property type="project" value="UniProtKB-SubCell"/>
</dbReference>
<dbReference type="PANTHER" id="PTHR33057">
    <property type="entry name" value="TRANSCRIPTION REPRESSOR OFP7-RELATED"/>
    <property type="match status" value="1"/>
</dbReference>
<evidence type="ECO:0000313" key="8">
    <source>
        <dbReference type="EnsemblPlants" id="Kaladp0020s0207.1.v1.1.CDS.1"/>
    </source>
</evidence>
<dbReference type="AlphaFoldDB" id="A0A7N0ZRW4"/>
<name>A0A7N0ZRW4_KALFE</name>
<sequence length="198" mass="21582">MPSTINSCFPKIKRPQSQADPPFPVIVSNFNSLYSSHSQTVINSHPPLSPEFQYGAAASTPDLSAVYASRRFFISSPGRSNSIIDSSASSSSFGSDTSSVMKNSVAVPTYSPDPYADFRRSMEEMVEARENGSGQENDSNNWEYLHELLLCYLALNPKATHKFIIGAFADLVVDHMPKAPALKSRTEAAVDVEGGRLK</sequence>
<keyword evidence="2 6" id="KW-0678">Repressor</keyword>
<dbReference type="NCBIfam" id="TIGR01568">
    <property type="entry name" value="A_thal_3678"/>
    <property type="match status" value="1"/>
</dbReference>
<evidence type="ECO:0000256" key="1">
    <source>
        <dbReference type="ARBA" id="ARBA00004123"/>
    </source>
</evidence>
<comment type="subcellular location">
    <subcellularLocation>
        <location evidence="1 6">Nucleus</location>
    </subcellularLocation>
</comment>
<reference evidence="8" key="1">
    <citation type="submission" date="2021-01" db="UniProtKB">
        <authorList>
            <consortium name="EnsemblPlants"/>
        </authorList>
    </citation>
    <scope>IDENTIFICATION</scope>
</reference>
<evidence type="ECO:0000256" key="3">
    <source>
        <dbReference type="ARBA" id="ARBA00023015"/>
    </source>
</evidence>
<organism evidence="8 9">
    <name type="scientific">Kalanchoe fedtschenkoi</name>
    <name type="common">Lavender scallops</name>
    <name type="synonym">South American air plant</name>
    <dbReference type="NCBI Taxonomy" id="63787"/>
    <lineage>
        <taxon>Eukaryota</taxon>
        <taxon>Viridiplantae</taxon>
        <taxon>Streptophyta</taxon>
        <taxon>Embryophyta</taxon>
        <taxon>Tracheophyta</taxon>
        <taxon>Spermatophyta</taxon>
        <taxon>Magnoliopsida</taxon>
        <taxon>eudicotyledons</taxon>
        <taxon>Gunneridae</taxon>
        <taxon>Pentapetalae</taxon>
        <taxon>Saxifragales</taxon>
        <taxon>Crassulaceae</taxon>
        <taxon>Kalanchoe</taxon>
    </lineage>
</organism>
<comment type="function">
    <text evidence="6">Transcriptional repressor that regulates multiple aspects of plant growth and development.</text>
</comment>
<evidence type="ECO:0000313" key="9">
    <source>
        <dbReference type="Proteomes" id="UP000594263"/>
    </source>
</evidence>
<dbReference type="PROSITE" id="PS51754">
    <property type="entry name" value="OVATE"/>
    <property type="match status" value="1"/>
</dbReference>
<evidence type="ECO:0000259" key="7">
    <source>
        <dbReference type="PROSITE" id="PS51754"/>
    </source>
</evidence>
<evidence type="ECO:0000256" key="5">
    <source>
        <dbReference type="ARBA" id="ARBA00023242"/>
    </source>
</evidence>
<dbReference type="Gramene" id="Kaladp0020s0207.1.v1.1">
    <property type="protein sequence ID" value="Kaladp0020s0207.1.v1.1.CDS.1"/>
    <property type="gene ID" value="Kaladp0020s0207.v1.1"/>
</dbReference>
<protein>
    <recommendedName>
        <fullName evidence="6">Transcription repressor</fullName>
    </recommendedName>
    <alternativeName>
        <fullName evidence="6">Ovate family protein</fullName>
    </alternativeName>
</protein>
<evidence type="ECO:0000256" key="4">
    <source>
        <dbReference type="ARBA" id="ARBA00023163"/>
    </source>
</evidence>
<proteinExistence type="predicted"/>
<keyword evidence="5 6" id="KW-0539">Nucleus</keyword>
<dbReference type="InterPro" id="IPR038933">
    <property type="entry name" value="Ovate"/>
</dbReference>
<accession>A0A7N0ZRW4</accession>
<feature type="domain" description="OVATE" evidence="7">
    <location>
        <begin position="107"/>
        <end position="174"/>
    </location>
</feature>
<dbReference type="Proteomes" id="UP000594263">
    <property type="component" value="Unplaced"/>
</dbReference>
<dbReference type="EnsemblPlants" id="Kaladp0020s0207.1.v1.1">
    <property type="protein sequence ID" value="Kaladp0020s0207.1.v1.1.CDS.1"/>
    <property type="gene ID" value="Kaladp0020s0207.v1.1"/>
</dbReference>